<name>A2G447_TRIV3</name>
<keyword evidence="4" id="KW-1185">Reference proteome</keyword>
<feature type="region of interest" description="Disordered" evidence="2">
    <location>
        <begin position="72"/>
        <end position="95"/>
    </location>
</feature>
<proteinExistence type="predicted"/>
<evidence type="ECO:0000313" key="4">
    <source>
        <dbReference type="Proteomes" id="UP000001542"/>
    </source>
</evidence>
<dbReference type="InParanoid" id="A2G447"/>
<dbReference type="OrthoDB" id="10598799at2759"/>
<reference evidence="3" key="1">
    <citation type="submission" date="2006-10" db="EMBL/GenBank/DDBJ databases">
        <authorList>
            <person name="Amadeo P."/>
            <person name="Zhao Q."/>
            <person name="Wortman J."/>
            <person name="Fraser-Liggett C."/>
            <person name="Carlton J."/>
        </authorList>
    </citation>
    <scope>NUCLEOTIDE SEQUENCE</scope>
    <source>
        <strain evidence="3">G3</strain>
    </source>
</reference>
<keyword evidence="1" id="KW-0175">Coiled coil</keyword>
<feature type="coiled-coil region" evidence="1">
    <location>
        <begin position="5"/>
        <end position="39"/>
    </location>
</feature>
<reference evidence="3" key="2">
    <citation type="journal article" date="2007" name="Science">
        <title>Draft genome sequence of the sexually transmitted pathogen Trichomonas vaginalis.</title>
        <authorList>
            <person name="Carlton J.M."/>
            <person name="Hirt R.P."/>
            <person name="Silva J.C."/>
            <person name="Delcher A.L."/>
            <person name="Schatz M."/>
            <person name="Zhao Q."/>
            <person name="Wortman J.R."/>
            <person name="Bidwell S.L."/>
            <person name="Alsmark U.C.M."/>
            <person name="Besteiro S."/>
            <person name="Sicheritz-Ponten T."/>
            <person name="Noel C.J."/>
            <person name="Dacks J.B."/>
            <person name="Foster P.G."/>
            <person name="Simillion C."/>
            <person name="Van de Peer Y."/>
            <person name="Miranda-Saavedra D."/>
            <person name="Barton G.J."/>
            <person name="Westrop G.D."/>
            <person name="Mueller S."/>
            <person name="Dessi D."/>
            <person name="Fiori P.L."/>
            <person name="Ren Q."/>
            <person name="Paulsen I."/>
            <person name="Zhang H."/>
            <person name="Bastida-Corcuera F.D."/>
            <person name="Simoes-Barbosa A."/>
            <person name="Brown M.T."/>
            <person name="Hayes R.D."/>
            <person name="Mukherjee M."/>
            <person name="Okumura C.Y."/>
            <person name="Schneider R."/>
            <person name="Smith A.J."/>
            <person name="Vanacova S."/>
            <person name="Villalvazo M."/>
            <person name="Haas B.J."/>
            <person name="Pertea M."/>
            <person name="Feldblyum T.V."/>
            <person name="Utterback T.R."/>
            <person name="Shu C.L."/>
            <person name="Osoegawa K."/>
            <person name="de Jong P.J."/>
            <person name="Hrdy I."/>
            <person name="Horvathova L."/>
            <person name="Zubacova Z."/>
            <person name="Dolezal P."/>
            <person name="Malik S.B."/>
            <person name="Logsdon J.M. Jr."/>
            <person name="Henze K."/>
            <person name="Gupta A."/>
            <person name="Wang C.C."/>
            <person name="Dunne R.L."/>
            <person name="Upcroft J.A."/>
            <person name="Upcroft P."/>
            <person name="White O."/>
            <person name="Salzberg S.L."/>
            <person name="Tang P."/>
            <person name="Chiu C.-H."/>
            <person name="Lee Y.-S."/>
            <person name="Embley T.M."/>
            <person name="Coombs G.H."/>
            <person name="Mottram J.C."/>
            <person name="Tachezy J."/>
            <person name="Fraser-Liggett C.M."/>
            <person name="Johnson P.J."/>
        </authorList>
    </citation>
    <scope>NUCLEOTIDE SEQUENCE [LARGE SCALE GENOMIC DNA]</scope>
    <source>
        <strain evidence="3">G3</strain>
    </source>
</reference>
<protein>
    <submittedName>
        <fullName evidence="3">Uncharacterized protein</fullName>
    </submittedName>
</protein>
<dbReference type="Proteomes" id="UP000001542">
    <property type="component" value="Unassembled WGS sequence"/>
</dbReference>
<evidence type="ECO:0000313" key="3">
    <source>
        <dbReference type="EMBL" id="EAX88065.1"/>
    </source>
</evidence>
<dbReference type="VEuPathDB" id="TrichDB:TVAGG3_0229270"/>
<dbReference type="KEGG" id="tva:4745720"/>
<sequence length="349" mass="40208">MSIDLSSLEAHETNLLNEIANLEKQLSKAVEINNQLEASALLQSYIYYKQERPKRLQSVFQEMEKSLYKTEDELTKETHELNSQSEDLERESKQIHTECENKRKKLADLLKEISKMRETAKPIEITPPSFDKMCSRQVEQLARQFAATVGDVNEEDLIMFLARGKSDIDIEQIIEKARALGQARYQVKCMSLVIECLEKANETLRNLDYDDFHNTADGATTLSNTLDYISNQLSTIAQEADTIPVSSNVQQQMDEINELQEKLRQLRQRLINALSSDSAFPMPPEISNSEMEKEAMKECINALKQSSQSFIEYLNRIDSENIIDTRIATEDEIRNILQRYEELKQLTVN</sequence>
<dbReference type="SMR" id="A2G447"/>
<dbReference type="SUPFAM" id="SSF89009">
    <property type="entry name" value="GAT-like domain"/>
    <property type="match status" value="1"/>
</dbReference>
<dbReference type="VEuPathDB" id="TrichDB:TVAG_143770"/>
<dbReference type="AlphaFoldDB" id="A2G447"/>
<evidence type="ECO:0000256" key="1">
    <source>
        <dbReference type="SAM" id="Coils"/>
    </source>
</evidence>
<dbReference type="EMBL" id="DS114359">
    <property type="protein sequence ID" value="EAX88065.1"/>
    <property type="molecule type" value="Genomic_DNA"/>
</dbReference>
<feature type="coiled-coil region" evidence="1">
    <location>
        <begin position="246"/>
        <end position="276"/>
    </location>
</feature>
<evidence type="ECO:0000256" key="2">
    <source>
        <dbReference type="SAM" id="MobiDB-lite"/>
    </source>
</evidence>
<accession>A2G447</accession>
<dbReference type="RefSeq" id="XP_001300995.1">
    <property type="nucleotide sequence ID" value="XM_001300994.1"/>
</dbReference>
<organism evidence="3 4">
    <name type="scientific">Trichomonas vaginalis (strain ATCC PRA-98 / G3)</name>
    <dbReference type="NCBI Taxonomy" id="412133"/>
    <lineage>
        <taxon>Eukaryota</taxon>
        <taxon>Metamonada</taxon>
        <taxon>Parabasalia</taxon>
        <taxon>Trichomonadida</taxon>
        <taxon>Trichomonadidae</taxon>
        <taxon>Trichomonas</taxon>
    </lineage>
</organism>
<gene>
    <name evidence="3" type="ORF">TVAG_143770</name>
</gene>